<keyword evidence="3" id="KW-1185">Reference proteome</keyword>
<dbReference type="AlphaFoldDB" id="A0ABD0X6S7"/>
<evidence type="ECO:0000256" key="1">
    <source>
        <dbReference type="SAM" id="MobiDB-lite"/>
    </source>
</evidence>
<reference evidence="2 3" key="1">
    <citation type="submission" date="2024-06" db="EMBL/GenBank/DDBJ databases">
        <authorList>
            <person name="Pan Q."/>
            <person name="Wen M."/>
            <person name="Jouanno E."/>
            <person name="Zahm M."/>
            <person name="Klopp C."/>
            <person name="Cabau C."/>
            <person name="Louis A."/>
            <person name="Berthelot C."/>
            <person name="Parey E."/>
            <person name="Roest Crollius H."/>
            <person name="Montfort J."/>
            <person name="Robinson-Rechavi M."/>
            <person name="Bouchez O."/>
            <person name="Lampietro C."/>
            <person name="Lopez Roques C."/>
            <person name="Donnadieu C."/>
            <person name="Postlethwait J."/>
            <person name="Bobe J."/>
            <person name="Verreycken H."/>
            <person name="Guiguen Y."/>
        </authorList>
    </citation>
    <scope>NUCLEOTIDE SEQUENCE [LARGE SCALE GENOMIC DNA]</scope>
    <source>
        <strain evidence="2">Up_M1</strain>
        <tissue evidence="2">Testis</tissue>
    </source>
</reference>
<protein>
    <submittedName>
        <fullName evidence="2">Uncharacterized protein</fullName>
    </submittedName>
</protein>
<accession>A0ABD0X6S7</accession>
<feature type="region of interest" description="Disordered" evidence="1">
    <location>
        <begin position="26"/>
        <end position="82"/>
    </location>
</feature>
<comment type="caution">
    <text evidence="2">The sequence shown here is derived from an EMBL/GenBank/DDBJ whole genome shotgun (WGS) entry which is preliminary data.</text>
</comment>
<dbReference type="Proteomes" id="UP001557470">
    <property type="component" value="Unassembled WGS sequence"/>
</dbReference>
<evidence type="ECO:0000313" key="3">
    <source>
        <dbReference type="Proteomes" id="UP001557470"/>
    </source>
</evidence>
<evidence type="ECO:0000313" key="2">
    <source>
        <dbReference type="EMBL" id="KAL0974062.1"/>
    </source>
</evidence>
<gene>
    <name evidence="2" type="ORF">UPYG_G00214880</name>
</gene>
<sequence length="144" mass="14864">MEASCALPGSPSRVRLSWRCPSCASPNPTEFRRNLCQTANPSGGSRLGGENQRVPKKLHGVPSDLTDGSLAAAASGPADDCQTDVVGEHQIEPPTDVTDGPPEAAVSVPGDDCKMDVVGEHKVEQLTDLTVGQPEVAAASTFSA</sequence>
<proteinExistence type="predicted"/>
<dbReference type="EMBL" id="JAGEUA010000006">
    <property type="protein sequence ID" value="KAL0974062.1"/>
    <property type="molecule type" value="Genomic_DNA"/>
</dbReference>
<name>A0ABD0X6S7_UMBPY</name>
<organism evidence="2 3">
    <name type="scientific">Umbra pygmaea</name>
    <name type="common">Eastern mudminnow</name>
    <dbReference type="NCBI Taxonomy" id="75934"/>
    <lineage>
        <taxon>Eukaryota</taxon>
        <taxon>Metazoa</taxon>
        <taxon>Chordata</taxon>
        <taxon>Craniata</taxon>
        <taxon>Vertebrata</taxon>
        <taxon>Euteleostomi</taxon>
        <taxon>Actinopterygii</taxon>
        <taxon>Neopterygii</taxon>
        <taxon>Teleostei</taxon>
        <taxon>Protacanthopterygii</taxon>
        <taxon>Esociformes</taxon>
        <taxon>Umbridae</taxon>
        <taxon>Umbra</taxon>
    </lineage>
</organism>